<comment type="caution">
    <text evidence="2">The sequence shown here is derived from an EMBL/GenBank/DDBJ whole genome shotgun (WGS) entry which is preliminary data.</text>
</comment>
<evidence type="ECO:0000313" key="2">
    <source>
        <dbReference type="EMBL" id="KAJ7772062.1"/>
    </source>
</evidence>
<dbReference type="AlphaFoldDB" id="A0AAD7NRN2"/>
<feature type="compositionally biased region" description="Low complexity" evidence="1">
    <location>
        <begin position="267"/>
        <end position="281"/>
    </location>
</feature>
<feature type="region of interest" description="Disordered" evidence="1">
    <location>
        <begin position="44"/>
        <end position="117"/>
    </location>
</feature>
<feature type="region of interest" description="Disordered" evidence="1">
    <location>
        <begin position="214"/>
        <end position="240"/>
    </location>
</feature>
<dbReference type="Proteomes" id="UP001215280">
    <property type="component" value="Unassembled WGS sequence"/>
</dbReference>
<feature type="region of interest" description="Disordered" evidence="1">
    <location>
        <begin position="254"/>
        <end position="302"/>
    </location>
</feature>
<sequence length="302" mass="33077">MPFFEGSSNFKITGGTFNVISGDLNQYETNHSVFTAHSFNGNPDGPNYLPNSGPYPPYGSQPYMRSGPPRGYGPAPGYHPLRRPPHHHQEHGPYGFADYYDNRSPPQESHYSGYDGLGGRSRFETAMHSPEHVEVAGGEFMAFPHGDIPRQDPRDSTDYSRSFMRVFSSSLTELDPVFNGSLNDQENVVVRDVSPFNNDNVTMSDATDMTLLSDEEGAGPLPNDFDPVPADSSSSAAQRPLTRVERMRMAMADMDIAGADQSQTVDASASTAPPAQASAFSHAEGRRKSRTGTFFRRGSRNP</sequence>
<feature type="compositionally biased region" description="Low complexity" evidence="1">
    <location>
        <begin position="60"/>
        <end position="79"/>
    </location>
</feature>
<name>A0AAD7NRN2_9AGAR</name>
<reference evidence="2" key="1">
    <citation type="submission" date="2023-03" db="EMBL/GenBank/DDBJ databases">
        <title>Massive genome expansion in bonnet fungi (Mycena s.s.) driven by repeated elements and novel gene families across ecological guilds.</title>
        <authorList>
            <consortium name="Lawrence Berkeley National Laboratory"/>
            <person name="Harder C.B."/>
            <person name="Miyauchi S."/>
            <person name="Viragh M."/>
            <person name="Kuo A."/>
            <person name="Thoen E."/>
            <person name="Andreopoulos B."/>
            <person name="Lu D."/>
            <person name="Skrede I."/>
            <person name="Drula E."/>
            <person name="Henrissat B."/>
            <person name="Morin E."/>
            <person name="Kohler A."/>
            <person name="Barry K."/>
            <person name="LaButti K."/>
            <person name="Morin E."/>
            <person name="Salamov A."/>
            <person name="Lipzen A."/>
            <person name="Mereny Z."/>
            <person name="Hegedus B."/>
            <person name="Baldrian P."/>
            <person name="Stursova M."/>
            <person name="Weitz H."/>
            <person name="Taylor A."/>
            <person name="Grigoriev I.V."/>
            <person name="Nagy L.G."/>
            <person name="Martin F."/>
            <person name="Kauserud H."/>
        </authorList>
    </citation>
    <scope>NUCLEOTIDE SEQUENCE</scope>
    <source>
        <strain evidence="2">CBHHK188m</strain>
    </source>
</reference>
<protein>
    <submittedName>
        <fullName evidence="2">Uncharacterized protein</fullName>
    </submittedName>
</protein>
<feature type="compositionally biased region" description="Basic residues" evidence="1">
    <location>
        <begin position="80"/>
        <end position="89"/>
    </location>
</feature>
<keyword evidence="3" id="KW-1185">Reference proteome</keyword>
<evidence type="ECO:0000256" key="1">
    <source>
        <dbReference type="SAM" id="MobiDB-lite"/>
    </source>
</evidence>
<gene>
    <name evidence="2" type="ORF">DFH07DRAFT_937738</name>
</gene>
<proteinExistence type="predicted"/>
<accession>A0AAD7NRN2</accession>
<evidence type="ECO:0000313" key="3">
    <source>
        <dbReference type="Proteomes" id="UP001215280"/>
    </source>
</evidence>
<organism evidence="2 3">
    <name type="scientific">Mycena maculata</name>
    <dbReference type="NCBI Taxonomy" id="230809"/>
    <lineage>
        <taxon>Eukaryota</taxon>
        <taxon>Fungi</taxon>
        <taxon>Dikarya</taxon>
        <taxon>Basidiomycota</taxon>
        <taxon>Agaricomycotina</taxon>
        <taxon>Agaricomycetes</taxon>
        <taxon>Agaricomycetidae</taxon>
        <taxon>Agaricales</taxon>
        <taxon>Marasmiineae</taxon>
        <taxon>Mycenaceae</taxon>
        <taxon>Mycena</taxon>
    </lineage>
</organism>
<dbReference type="EMBL" id="JARJLG010000020">
    <property type="protein sequence ID" value="KAJ7772062.1"/>
    <property type="molecule type" value="Genomic_DNA"/>
</dbReference>